<dbReference type="STRING" id="698492.A0A0E9NBT2"/>
<dbReference type="SMART" id="SM00332">
    <property type="entry name" value="PP2Cc"/>
    <property type="match status" value="1"/>
</dbReference>
<name>A0A0E9NBT2_SAICN</name>
<feature type="region of interest" description="Disordered" evidence="5">
    <location>
        <begin position="164"/>
        <end position="186"/>
    </location>
</feature>
<dbReference type="Gene3D" id="2.30.29.30">
    <property type="entry name" value="Pleckstrin-homology domain (PH domain)/Phosphotyrosine-binding domain (PTB)"/>
    <property type="match status" value="1"/>
</dbReference>
<dbReference type="Pfam" id="PF00481">
    <property type="entry name" value="PP2C"/>
    <property type="match status" value="1"/>
</dbReference>
<sequence length="701" mass="77427">MDPQTLSTLNLRVLSRYDPHITHIIDVASYVVLYDFSLETQSWTKKGVEGTLFIYHRNEPPHHAFIVLNRNTTQNFGGVLASPDDLQVTPEYIIHRADAEEGPEGEEAEDTITGIWIFEPGHRARIAEQMSKLSRLGTTGPERGKTIDVGSLFASVGGAGTTAGSTNAGIVPPVELHPTARAEPGGDRVTAIRAEERCLAQVREQVMSSEMGVRSMWRYVIPIYPKQAWPGKVGHVQTLTINTAITTNRPPGASSKHHHIPSITELEEALINHAGAPSNSNPLNPTAPHRRYLRDYFHPPGSNVRIPILTAKTHLGVATSRGNRLENEDRSQVGILEMPRGRRRGAWLGDIFYFSVVDGHGGHGCADFIRNTLHSYIERADPSQISDLLQNYRDRGGYFRRFEPKSLVDLQRRLDAANKQSYVELSLQRMLARFGRGNGGVQMSMEERLELAFLKADQVFMNGATLQNAERKRDLSGAVASCALVTSSDPDQPFWTANHAELHIAHVGDTRVLLCHANSGKARAVTVNHHPDNPLESARLRKFASGFVTDSFGEERFGAVANTRAFGDVRWKRMGVSAEPFLQKLDLYAPSPKDSDVEHGPNEDSVYAYMVLVSDGVTSVASDQEIIDIVKHHTTPSKAAEAIVKFAEQLGTDDNSTCMVVRLQGWPEGVGKLVDAGVEDFTGELRGWRVEGREVGGRRRQ</sequence>
<evidence type="ECO:0000313" key="8">
    <source>
        <dbReference type="Proteomes" id="UP000033140"/>
    </source>
</evidence>
<protein>
    <recommendedName>
        <fullName evidence="6">PPM-type phosphatase domain-containing protein</fullName>
    </recommendedName>
</protein>
<dbReference type="GO" id="GO:0003729">
    <property type="term" value="F:mRNA binding"/>
    <property type="evidence" value="ECO:0007669"/>
    <property type="project" value="TreeGrafter"/>
</dbReference>
<dbReference type="InterPro" id="IPR001932">
    <property type="entry name" value="PPM-type_phosphatase-like_dom"/>
</dbReference>
<keyword evidence="8" id="KW-1185">Reference proteome</keyword>
<reference evidence="7 8" key="1">
    <citation type="journal article" date="2011" name="J. Gen. Appl. Microbiol.">
        <title>Draft genome sequencing of the enigmatic yeast Saitoella complicata.</title>
        <authorList>
            <person name="Nishida H."/>
            <person name="Hamamoto M."/>
            <person name="Sugiyama J."/>
        </authorList>
    </citation>
    <scope>NUCLEOTIDE SEQUENCE [LARGE SCALE GENOMIC DNA]</scope>
    <source>
        <strain evidence="7 8">NRRL Y-17804</strain>
    </source>
</reference>
<keyword evidence="3" id="KW-0963">Cytoplasm</keyword>
<feature type="domain" description="PPM-type phosphatase" evidence="6">
    <location>
        <begin position="314"/>
        <end position="663"/>
    </location>
</feature>
<proteinExistence type="inferred from homology"/>
<reference evidence="7 8" key="2">
    <citation type="journal article" date="2014" name="J. Gen. Appl. Microbiol.">
        <title>The early diverging ascomycetous budding yeast Saitoella complicata has three histone deacetylases belonging to the Clr6, Hos2, and Rpd3 lineages.</title>
        <authorList>
            <person name="Nishida H."/>
            <person name="Matsumoto T."/>
            <person name="Kondo S."/>
            <person name="Hamamoto M."/>
            <person name="Yoshikawa H."/>
        </authorList>
    </citation>
    <scope>NUCLEOTIDE SEQUENCE [LARGE SCALE GENOMIC DNA]</scope>
    <source>
        <strain evidence="7 8">NRRL Y-17804</strain>
    </source>
</reference>
<dbReference type="InterPro" id="IPR010334">
    <property type="entry name" value="Dcp1"/>
</dbReference>
<dbReference type="Proteomes" id="UP000033140">
    <property type="component" value="Unassembled WGS sequence"/>
</dbReference>
<dbReference type="Gene3D" id="3.60.40.10">
    <property type="entry name" value="PPM-type phosphatase domain"/>
    <property type="match status" value="1"/>
</dbReference>
<accession>A0A0E9NBT2</accession>
<dbReference type="SUPFAM" id="SSF81606">
    <property type="entry name" value="PP2C-like"/>
    <property type="match status" value="1"/>
</dbReference>
<evidence type="ECO:0000259" key="6">
    <source>
        <dbReference type="PROSITE" id="PS51746"/>
    </source>
</evidence>
<dbReference type="GO" id="GO:0006397">
    <property type="term" value="P:mRNA processing"/>
    <property type="evidence" value="ECO:0007669"/>
    <property type="project" value="UniProtKB-KW"/>
</dbReference>
<evidence type="ECO:0000256" key="3">
    <source>
        <dbReference type="ARBA" id="ARBA00022490"/>
    </source>
</evidence>
<reference evidence="7 8" key="3">
    <citation type="journal article" date="2015" name="Genome Announc.">
        <title>Draft Genome Sequence of the Archiascomycetous Yeast Saitoella complicata.</title>
        <authorList>
            <person name="Yamauchi K."/>
            <person name="Kondo S."/>
            <person name="Hamamoto M."/>
            <person name="Takahashi Y."/>
            <person name="Ogura Y."/>
            <person name="Hayashi T."/>
            <person name="Nishida H."/>
        </authorList>
    </citation>
    <scope>NUCLEOTIDE SEQUENCE [LARGE SCALE GENOMIC DNA]</scope>
    <source>
        <strain evidence="7 8">NRRL Y-17804</strain>
    </source>
</reference>
<dbReference type="AlphaFoldDB" id="A0A0E9NBT2"/>
<dbReference type="CDD" id="cd00143">
    <property type="entry name" value="PP2Cc"/>
    <property type="match status" value="1"/>
</dbReference>
<comment type="similarity">
    <text evidence="2">Belongs to the DCP1 family.</text>
</comment>
<comment type="caution">
    <text evidence="7">The sequence shown here is derived from an EMBL/GenBank/DDBJ whole genome shotgun (WGS) entry which is preliminary data.</text>
</comment>
<dbReference type="InterPro" id="IPR036457">
    <property type="entry name" value="PPM-type-like_dom_sf"/>
</dbReference>
<dbReference type="InterPro" id="IPR011993">
    <property type="entry name" value="PH-like_dom_sf"/>
</dbReference>
<dbReference type="Pfam" id="PF06058">
    <property type="entry name" value="DCP1"/>
    <property type="match status" value="1"/>
</dbReference>
<dbReference type="GO" id="GO:0000290">
    <property type="term" value="P:deadenylation-dependent decapping of nuclear-transcribed mRNA"/>
    <property type="evidence" value="ECO:0007669"/>
    <property type="project" value="InterPro"/>
</dbReference>
<organism evidence="7 8">
    <name type="scientific">Saitoella complicata (strain BCRC 22490 / CBS 7301 / JCM 7358 / NBRC 10748 / NRRL Y-17804)</name>
    <dbReference type="NCBI Taxonomy" id="698492"/>
    <lineage>
        <taxon>Eukaryota</taxon>
        <taxon>Fungi</taxon>
        <taxon>Dikarya</taxon>
        <taxon>Ascomycota</taxon>
        <taxon>Taphrinomycotina</taxon>
        <taxon>Taphrinomycotina incertae sedis</taxon>
        <taxon>Saitoella</taxon>
    </lineage>
</organism>
<dbReference type="PANTHER" id="PTHR16290:SF0">
    <property type="entry name" value="DECAPPING PROTEIN 1, ISOFORM A"/>
    <property type="match status" value="1"/>
</dbReference>
<dbReference type="EMBL" id="BACD03000007">
    <property type="protein sequence ID" value="GAO47161.1"/>
    <property type="molecule type" value="Genomic_DNA"/>
</dbReference>
<dbReference type="SUPFAM" id="SSF50729">
    <property type="entry name" value="PH domain-like"/>
    <property type="match status" value="1"/>
</dbReference>
<dbReference type="CDD" id="cd13182">
    <property type="entry name" value="EVH1-like_Dcp1"/>
    <property type="match status" value="1"/>
</dbReference>
<dbReference type="GO" id="GO:0008047">
    <property type="term" value="F:enzyme activator activity"/>
    <property type="evidence" value="ECO:0007669"/>
    <property type="project" value="InterPro"/>
</dbReference>
<dbReference type="GO" id="GO:0000932">
    <property type="term" value="C:P-body"/>
    <property type="evidence" value="ECO:0007669"/>
    <property type="project" value="TreeGrafter"/>
</dbReference>
<evidence type="ECO:0000256" key="4">
    <source>
        <dbReference type="ARBA" id="ARBA00022664"/>
    </source>
</evidence>
<dbReference type="GO" id="GO:0031087">
    <property type="term" value="P:deadenylation-independent decapping of nuclear-transcribed mRNA"/>
    <property type="evidence" value="ECO:0007669"/>
    <property type="project" value="TreeGrafter"/>
</dbReference>
<evidence type="ECO:0000313" key="7">
    <source>
        <dbReference type="EMBL" id="GAO47161.1"/>
    </source>
</evidence>
<keyword evidence="4" id="KW-0507">mRNA processing</keyword>
<dbReference type="PROSITE" id="PS51746">
    <property type="entry name" value="PPM_2"/>
    <property type="match status" value="1"/>
</dbReference>
<evidence type="ECO:0000256" key="1">
    <source>
        <dbReference type="ARBA" id="ARBA00004496"/>
    </source>
</evidence>
<comment type="subcellular location">
    <subcellularLocation>
        <location evidence="1">Cytoplasm</location>
    </subcellularLocation>
</comment>
<gene>
    <name evidence="7" type="ORF">G7K_1372-t1</name>
</gene>
<evidence type="ECO:0000256" key="2">
    <source>
        <dbReference type="ARBA" id="ARBA00008778"/>
    </source>
</evidence>
<dbReference type="PANTHER" id="PTHR16290">
    <property type="entry name" value="TRANSCRIPTION FACTOR SMIF DECAPPING ENZYME DCP1"/>
    <property type="match status" value="1"/>
</dbReference>
<evidence type="ECO:0000256" key="5">
    <source>
        <dbReference type="SAM" id="MobiDB-lite"/>
    </source>
</evidence>